<evidence type="ECO:0000256" key="1">
    <source>
        <dbReference type="SAM" id="MobiDB-lite"/>
    </source>
</evidence>
<dbReference type="AlphaFoldDB" id="A0A154PCG0"/>
<sequence>MKKKKNKNLHGGHIGPSTRWSGLTGQKSSGSRIRNNADRNSRGIANREGGCERTVVPNQFANNSKFTGGEPRHFAG</sequence>
<feature type="region of interest" description="Disordered" evidence="1">
    <location>
        <begin position="1"/>
        <end position="76"/>
    </location>
</feature>
<evidence type="ECO:0000313" key="3">
    <source>
        <dbReference type="Proteomes" id="UP000076502"/>
    </source>
</evidence>
<feature type="compositionally biased region" description="Polar residues" evidence="1">
    <location>
        <begin position="56"/>
        <end position="66"/>
    </location>
</feature>
<feature type="compositionally biased region" description="Polar residues" evidence="1">
    <location>
        <begin position="18"/>
        <end position="34"/>
    </location>
</feature>
<organism evidence="2 3">
    <name type="scientific">Dufourea novaeangliae</name>
    <name type="common">Sweat bee</name>
    <dbReference type="NCBI Taxonomy" id="178035"/>
    <lineage>
        <taxon>Eukaryota</taxon>
        <taxon>Metazoa</taxon>
        <taxon>Ecdysozoa</taxon>
        <taxon>Arthropoda</taxon>
        <taxon>Hexapoda</taxon>
        <taxon>Insecta</taxon>
        <taxon>Pterygota</taxon>
        <taxon>Neoptera</taxon>
        <taxon>Endopterygota</taxon>
        <taxon>Hymenoptera</taxon>
        <taxon>Apocrita</taxon>
        <taxon>Aculeata</taxon>
        <taxon>Apoidea</taxon>
        <taxon>Anthophila</taxon>
        <taxon>Halictidae</taxon>
        <taxon>Rophitinae</taxon>
        <taxon>Dufourea</taxon>
    </lineage>
</organism>
<accession>A0A154PCG0</accession>
<protein>
    <submittedName>
        <fullName evidence="2">Uncharacterized protein</fullName>
    </submittedName>
</protein>
<feature type="compositionally biased region" description="Basic residues" evidence="1">
    <location>
        <begin position="1"/>
        <end position="10"/>
    </location>
</feature>
<keyword evidence="3" id="KW-1185">Reference proteome</keyword>
<evidence type="ECO:0000313" key="2">
    <source>
        <dbReference type="EMBL" id="KZC09532.1"/>
    </source>
</evidence>
<gene>
    <name evidence="2" type="ORF">WN55_00204</name>
</gene>
<reference evidence="2 3" key="1">
    <citation type="submission" date="2015-07" db="EMBL/GenBank/DDBJ databases">
        <title>The genome of Dufourea novaeangliae.</title>
        <authorList>
            <person name="Pan H."/>
            <person name="Kapheim K."/>
        </authorList>
    </citation>
    <scope>NUCLEOTIDE SEQUENCE [LARGE SCALE GENOMIC DNA]</scope>
    <source>
        <strain evidence="2">0120121106</strain>
        <tissue evidence="2">Whole body</tissue>
    </source>
</reference>
<dbReference type="EMBL" id="KQ434870">
    <property type="protein sequence ID" value="KZC09532.1"/>
    <property type="molecule type" value="Genomic_DNA"/>
</dbReference>
<dbReference type="Proteomes" id="UP000076502">
    <property type="component" value="Unassembled WGS sequence"/>
</dbReference>
<proteinExistence type="predicted"/>
<name>A0A154PCG0_DUFNO</name>